<dbReference type="RefSeq" id="WP_154678874.1">
    <property type="nucleotide sequence ID" value="NZ_CP046115.1"/>
</dbReference>
<evidence type="ECO:0000313" key="5">
    <source>
        <dbReference type="Proteomes" id="UP000427108"/>
    </source>
</evidence>
<name>A0A6B8MPM7_KLEOX</name>
<reference evidence="4 5" key="1">
    <citation type="submission" date="2019-11" db="EMBL/GenBank/DDBJ databases">
        <title>Isolation and Application of One Kind of P-Hydroxybenzoic Acid Degrading Bacterium in Mitigating Cropping Obstacle of Cucumber.</title>
        <authorList>
            <person name="Wu F."/>
            <person name="An Y."/>
        </authorList>
    </citation>
    <scope>NUCLEOTIDE SEQUENCE [LARGE SCALE GENOMIC DNA]</scope>
    <source>
        <strain evidence="4 5">P620</strain>
    </source>
</reference>
<dbReference type="EMBL" id="CP046115">
    <property type="protein sequence ID" value="QGN36333.1"/>
    <property type="molecule type" value="Genomic_DNA"/>
</dbReference>
<evidence type="ECO:0000259" key="3">
    <source>
        <dbReference type="Pfam" id="PF01555"/>
    </source>
</evidence>
<dbReference type="PANTHER" id="PTHR13370:SF3">
    <property type="entry name" value="TRNA (GUANINE(10)-N2)-METHYLTRANSFERASE HOMOLOG"/>
    <property type="match status" value="1"/>
</dbReference>
<organism evidence="4 5">
    <name type="scientific">Klebsiella oxytoca</name>
    <dbReference type="NCBI Taxonomy" id="571"/>
    <lineage>
        <taxon>Bacteria</taxon>
        <taxon>Pseudomonadati</taxon>
        <taxon>Pseudomonadota</taxon>
        <taxon>Gammaproteobacteria</taxon>
        <taxon>Enterobacterales</taxon>
        <taxon>Enterobacteriaceae</taxon>
        <taxon>Klebsiella/Raoultella group</taxon>
        <taxon>Klebsiella</taxon>
    </lineage>
</organism>
<sequence>MQLTWHNYKYYPYEKDLALREIQSLLTPDLIEVSEKGVNVKHPVTPEMAQRLVYFAGYTTELGLPPVNTMQRILEQVNGSNTSRQATRYSAHGLHEYKGKFNPQVAKAILNIFAAKPGQIVLDPFCGSGTSLVECAHLGIDAIGTDINPLAVFIANAKLRSLQIPAERLLRDGISCLIEAEKYSCIHFVGDERDIYLQSWFPMDYLQQIEKLRRAIEQSGSASTNTMLVIASNLLRDYSLQEPHDLRIRRRKSPFPEKSFFQAYREALEAFYKKLSDFQRNVGVVEIKQRAINIDCKNAMGHDGLGANTFDLALTSPPYATALPYIDTQRLSLVWLGLLTPSEVKLLEAELVGSREIRGAGKKNLLAHLEKNEDGLPETEAHFCLQLQQALSETDGFRRQAVPRLLYRYFSAMSDVFASVRGVVKEDAPFGLIVGGNHTVLGGTRFDINTPQHLANLAVSRGWQHVETIPLQTYKRYGLHQNNATTTEALIVLKAAASN</sequence>
<evidence type="ECO:0000313" key="4">
    <source>
        <dbReference type="EMBL" id="QGN36333.1"/>
    </source>
</evidence>
<gene>
    <name evidence="4" type="ORF">GJ746_03015</name>
</gene>
<dbReference type="GO" id="GO:0008170">
    <property type="term" value="F:N-methyltransferase activity"/>
    <property type="evidence" value="ECO:0007669"/>
    <property type="project" value="InterPro"/>
</dbReference>
<dbReference type="PANTHER" id="PTHR13370">
    <property type="entry name" value="RNA METHYLASE-RELATED"/>
    <property type="match status" value="1"/>
</dbReference>
<feature type="domain" description="DNA methylase N-4/N-6" evidence="3">
    <location>
        <begin position="76"/>
        <end position="153"/>
    </location>
</feature>
<dbReference type="InterPro" id="IPR002941">
    <property type="entry name" value="DNA_methylase_N4/N6"/>
</dbReference>
<dbReference type="GO" id="GO:0032259">
    <property type="term" value="P:methylation"/>
    <property type="evidence" value="ECO:0007669"/>
    <property type="project" value="UniProtKB-KW"/>
</dbReference>
<dbReference type="OrthoDB" id="9816043at2"/>
<evidence type="ECO:0000256" key="2">
    <source>
        <dbReference type="ARBA" id="ARBA00022679"/>
    </source>
</evidence>
<evidence type="ECO:0000256" key="1">
    <source>
        <dbReference type="ARBA" id="ARBA00022603"/>
    </source>
</evidence>
<dbReference type="GO" id="GO:0003677">
    <property type="term" value="F:DNA binding"/>
    <property type="evidence" value="ECO:0007669"/>
    <property type="project" value="InterPro"/>
</dbReference>
<proteinExistence type="predicted"/>
<dbReference type="AlphaFoldDB" id="A0A6B8MPM7"/>
<dbReference type="Pfam" id="PF01555">
    <property type="entry name" value="N6_N4_Mtase"/>
    <property type="match status" value="1"/>
</dbReference>
<keyword evidence="1 4" id="KW-0489">Methyltransferase</keyword>
<dbReference type="InterPro" id="IPR029063">
    <property type="entry name" value="SAM-dependent_MTases_sf"/>
</dbReference>
<dbReference type="Gene3D" id="3.40.50.150">
    <property type="entry name" value="Vaccinia Virus protein VP39"/>
    <property type="match status" value="2"/>
</dbReference>
<dbReference type="Proteomes" id="UP000427108">
    <property type="component" value="Chromosome"/>
</dbReference>
<accession>A0A6B8MPM7</accession>
<dbReference type="REBASE" id="350615">
    <property type="entry name" value="M2.KoxP620ORF3010P"/>
</dbReference>
<dbReference type="SUPFAM" id="SSF53335">
    <property type="entry name" value="S-adenosyl-L-methionine-dependent methyltransferases"/>
    <property type="match status" value="3"/>
</dbReference>
<dbReference type="GO" id="GO:0005737">
    <property type="term" value="C:cytoplasm"/>
    <property type="evidence" value="ECO:0007669"/>
    <property type="project" value="TreeGrafter"/>
</dbReference>
<keyword evidence="2" id="KW-0808">Transferase</keyword>
<protein>
    <submittedName>
        <fullName evidence="4">DNA methylase</fullName>
    </submittedName>
</protein>